<keyword evidence="3" id="KW-0804">Transcription</keyword>
<evidence type="ECO:0000313" key="6">
    <source>
        <dbReference type="Proteomes" id="UP000245461"/>
    </source>
</evidence>
<evidence type="ECO:0000256" key="2">
    <source>
        <dbReference type="ARBA" id="ARBA00023125"/>
    </source>
</evidence>
<comment type="caution">
    <text evidence="5">The sequence shown here is derived from an EMBL/GenBank/DDBJ whole genome shotgun (WGS) entry which is preliminary data.</text>
</comment>
<feature type="domain" description="HTH marR-type" evidence="4">
    <location>
        <begin position="19"/>
        <end position="150"/>
    </location>
</feature>
<dbReference type="InterPro" id="IPR000835">
    <property type="entry name" value="HTH_MarR-typ"/>
</dbReference>
<dbReference type="InterPro" id="IPR036390">
    <property type="entry name" value="WH_DNA-bd_sf"/>
</dbReference>
<dbReference type="SUPFAM" id="SSF46785">
    <property type="entry name" value="Winged helix' DNA-binding domain"/>
    <property type="match status" value="1"/>
</dbReference>
<dbReference type="InterPro" id="IPR036388">
    <property type="entry name" value="WH-like_DNA-bd_sf"/>
</dbReference>
<dbReference type="PANTHER" id="PTHR42756">
    <property type="entry name" value="TRANSCRIPTIONAL REGULATOR, MARR"/>
    <property type="match status" value="1"/>
</dbReference>
<dbReference type="PROSITE" id="PS50995">
    <property type="entry name" value="HTH_MARR_2"/>
    <property type="match status" value="1"/>
</dbReference>
<dbReference type="GO" id="GO:0003677">
    <property type="term" value="F:DNA binding"/>
    <property type="evidence" value="ECO:0007669"/>
    <property type="project" value="UniProtKB-KW"/>
</dbReference>
<dbReference type="EMBL" id="QGLE01000002">
    <property type="protein sequence ID" value="PWR25330.1"/>
    <property type="molecule type" value="Genomic_DNA"/>
</dbReference>
<keyword evidence="1" id="KW-0805">Transcription regulation</keyword>
<keyword evidence="2" id="KW-0238">DNA-binding</keyword>
<evidence type="ECO:0000256" key="1">
    <source>
        <dbReference type="ARBA" id="ARBA00023015"/>
    </source>
</evidence>
<dbReference type="GO" id="GO:0003700">
    <property type="term" value="F:DNA-binding transcription factor activity"/>
    <property type="evidence" value="ECO:0007669"/>
    <property type="project" value="InterPro"/>
</dbReference>
<evidence type="ECO:0000256" key="3">
    <source>
        <dbReference type="ARBA" id="ARBA00023163"/>
    </source>
</evidence>
<accession>A0A317EGV9</accession>
<dbReference type="Gene3D" id="1.10.10.10">
    <property type="entry name" value="Winged helix-like DNA-binding domain superfamily/Winged helix DNA-binding domain"/>
    <property type="match status" value="1"/>
</dbReference>
<organism evidence="5 6">
    <name type="scientific">Zavarzinia aquatilis</name>
    <dbReference type="NCBI Taxonomy" id="2211142"/>
    <lineage>
        <taxon>Bacteria</taxon>
        <taxon>Pseudomonadati</taxon>
        <taxon>Pseudomonadota</taxon>
        <taxon>Alphaproteobacteria</taxon>
        <taxon>Rhodospirillales</taxon>
        <taxon>Zavarziniaceae</taxon>
        <taxon>Zavarzinia</taxon>
    </lineage>
</organism>
<evidence type="ECO:0000313" key="5">
    <source>
        <dbReference type="EMBL" id="PWR25330.1"/>
    </source>
</evidence>
<sequence>MTDRRYHLDYLEAVRSQRHVCFAEQLRAANRTINKLYTEHLGDADIGIAQLSLLIRLYYFGEVTMSRLARNLETDRTTLARNVQLLERSGHVAVVEGEDRRKRLVRLTDKGFDSLKIAIPRWQEAQRVLHERLGGEQWGDLFKGLRLLASLDPGESRDRDD</sequence>
<dbReference type="Proteomes" id="UP000245461">
    <property type="component" value="Unassembled WGS sequence"/>
</dbReference>
<gene>
    <name evidence="5" type="ORF">DKG74_06095</name>
</gene>
<evidence type="ECO:0000259" key="4">
    <source>
        <dbReference type="PROSITE" id="PS50995"/>
    </source>
</evidence>
<reference evidence="5 6" key="1">
    <citation type="submission" date="2018-05" db="EMBL/GenBank/DDBJ databases">
        <title>Zavarzinia sp. HR-AS.</title>
        <authorList>
            <person name="Lee Y."/>
            <person name="Jeon C.O."/>
        </authorList>
    </citation>
    <scope>NUCLEOTIDE SEQUENCE [LARGE SCALE GENOMIC DNA]</scope>
    <source>
        <strain evidence="5 6">HR-AS</strain>
    </source>
</reference>
<dbReference type="OrthoDB" id="7359569at2"/>
<dbReference type="SMART" id="SM00347">
    <property type="entry name" value="HTH_MARR"/>
    <property type="match status" value="1"/>
</dbReference>
<dbReference type="AlphaFoldDB" id="A0A317EGV9"/>
<keyword evidence="6" id="KW-1185">Reference proteome</keyword>
<proteinExistence type="predicted"/>
<protein>
    <submittedName>
        <fullName evidence="5">MarR family transcriptional regulator</fullName>
    </submittedName>
</protein>
<dbReference type="Pfam" id="PF12802">
    <property type="entry name" value="MarR_2"/>
    <property type="match status" value="1"/>
</dbReference>
<dbReference type="RefSeq" id="WP_109903669.1">
    <property type="nucleotide sequence ID" value="NZ_QGLE01000002.1"/>
</dbReference>
<name>A0A317EGV9_9PROT</name>
<dbReference type="PANTHER" id="PTHR42756:SF1">
    <property type="entry name" value="TRANSCRIPTIONAL REPRESSOR OF EMRAB OPERON"/>
    <property type="match status" value="1"/>
</dbReference>